<dbReference type="Gene3D" id="3.40.50.1820">
    <property type="entry name" value="alpha/beta hydrolase"/>
    <property type="match status" value="1"/>
</dbReference>
<feature type="domain" description="AB hydrolase-1" evidence="1">
    <location>
        <begin position="36"/>
        <end position="290"/>
    </location>
</feature>
<reference evidence="2 3" key="1">
    <citation type="submission" date="2019-06" db="EMBL/GenBank/DDBJ databases">
        <title>Rhodococcus spaelei sp. nov., isolated from a cave.</title>
        <authorList>
            <person name="Lee S.D."/>
        </authorList>
    </citation>
    <scope>NUCLEOTIDE SEQUENCE [LARGE SCALE GENOMIC DNA]</scope>
    <source>
        <strain evidence="2 3">C9-5</strain>
    </source>
</reference>
<sequence>MSNTVTPGRRVTVLADDGVPLAVREFGSPDAPVTAVFVHGHCLRSESWYLLRAFLDRACGPDVRMVFYDHRGHGESGHAAPSTYTIDQLGRDLDAVLAAVVPSGPVVLVGHSMGGMTALAYARQNPSLVGSRLAGIALISTAANGLAEAGLGRLLRSPALSLFHAAVRWAPRVTAGSKRASCRLCTGVVRVAGTGNRNLDPRVVALAAAMVNDTSVVTMSSFLKSFAEFDESGSVPALAGIPAVVVCGSADLMTPFAHSAALAARLPGAELVRIEGAGHSVILERAQEVAVAIGALLVRAAGDGAAPAPAMRLATAG</sequence>
<dbReference type="InterPro" id="IPR050228">
    <property type="entry name" value="Carboxylesterase_BioH"/>
</dbReference>
<dbReference type="Proteomes" id="UP000316256">
    <property type="component" value="Unassembled WGS sequence"/>
</dbReference>
<dbReference type="InterPro" id="IPR029058">
    <property type="entry name" value="AB_hydrolase_fold"/>
</dbReference>
<keyword evidence="3" id="KW-1185">Reference proteome</keyword>
<dbReference type="RefSeq" id="WP_142100937.1">
    <property type="nucleotide sequence ID" value="NZ_VIGH01000007.1"/>
</dbReference>
<dbReference type="PANTHER" id="PTHR43194">
    <property type="entry name" value="HYDROLASE ALPHA/BETA FOLD FAMILY"/>
    <property type="match status" value="1"/>
</dbReference>
<protein>
    <submittedName>
        <fullName evidence="2">Alpha/beta hydrolase</fullName>
    </submittedName>
</protein>
<dbReference type="SUPFAM" id="SSF53474">
    <property type="entry name" value="alpha/beta-Hydrolases"/>
    <property type="match status" value="1"/>
</dbReference>
<gene>
    <name evidence="2" type="ORF">FK531_15580</name>
</gene>
<accession>A0A541B3X2</accession>
<dbReference type="EMBL" id="VIGH01000007">
    <property type="protein sequence ID" value="TQF67004.1"/>
    <property type="molecule type" value="Genomic_DNA"/>
</dbReference>
<organism evidence="2 3">
    <name type="scientific">Rhodococcus spelaei</name>
    <dbReference type="NCBI Taxonomy" id="2546320"/>
    <lineage>
        <taxon>Bacteria</taxon>
        <taxon>Bacillati</taxon>
        <taxon>Actinomycetota</taxon>
        <taxon>Actinomycetes</taxon>
        <taxon>Mycobacteriales</taxon>
        <taxon>Nocardiaceae</taxon>
        <taxon>Rhodococcus</taxon>
    </lineage>
</organism>
<dbReference type="PANTHER" id="PTHR43194:SF2">
    <property type="entry name" value="PEROXISOMAL MEMBRANE PROTEIN LPX1"/>
    <property type="match status" value="1"/>
</dbReference>
<evidence type="ECO:0000313" key="2">
    <source>
        <dbReference type="EMBL" id="TQF67004.1"/>
    </source>
</evidence>
<dbReference type="InterPro" id="IPR000073">
    <property type="entry name" value="AB_hydrolase_1"/>
</dbReference>
<dbReference type="Pfam" id="PF12697">
    <property type="entry name" value="Abhydrolase_6"/>
    <property type="match status" value="1"/>
</dbReference>
<dbReference type="OrthoDB" id="5422338at2"/>
<dbReference type="GO" id="GO:0016787">
    <property type="term" value="F:hydrolase activity"/>
    <property type="evidence" value="ECO:0007669"/>
    <property type="project" value="UniProtKB-KW"/>
</dbReference>
<dbReference type="AlphaFoldDB" id="A0A541B3X2"/>
<keyword evidence="2" id="KW-0378">Hydrolase</keyword>
<name>A0A541B3X2_9NOCA</name>
<proteinExistence type="predicted"/>
<evidence type="ECO:0000259" key="1">
    <source>
        <dbReference type="Pfam" id="PF12697"/>
    </source>
</evidence>
<evidence type="ECO:0000313" key="3">
    <source>
        <dbReference type="Proteomes" id="UP000316256"/>
    </source>
</evidence>
<comment type="caution">
    <text evidence="2">The sequence shown here is derived from an EMBL/GenBank/DDBJ whole genome shotgun (WGS) entry which is preliminary data.</text>
</comment>